<protein>
    <submittedName>
        <fullName evidence="2">Uncharacterized protein LOC111083580</fullName>
    </submittedName>
</protein>
<dbReference type="Proteomes" id="UP000694941">
    <property type="component" value="Unplaced"/>
</dbReference>
<keyword evidence="1" id="KW-1185">Reference proteome</keyword>
<dbReference type="RefSeq" id="XP_022235904.1">
    <property type="nucleotide sequence ID" value="XM_022380196.1"/>
</dbReference>
<dbReference type="GeneID" id="111083580"/>
<dbReference type="InterPro" id="IPR013761">
    <property type="entry name" value="SAM/pointed_sf"/>
</dbReference>
<name>A0ABM1RWZ9_LIMPO</name>
<dbReference type="SUPFAM" id="SSF47769">
    <property type="entry name" value="SAM/Pointed domain"/>
    <property type="match status" value="1"/>
</dbReference>
<sequence>MAFVFWRRMSDVERDPALWRRSRREAFFCRSDSLPAAHSTMPPQGHQGACHSTVGDFVAKHCMQEILGGVIPLHMRLSDFCNLSDKDLKKGLGIENPEQRKRILTIVHLARDLERESE</sequence>
<organism evidence="1 2">
    <name type="scientific">Limulus polyphemus</name>
    <name type="common">Atlantic horseshoe crab</name>
    <dbReference type="NCBI Taxonomy" id="6850"/>
    <lineage>
        <taxon>Eukaryota</taxon>
        <taxon>Metazoa</taxon>
        <taxon>Ecdysozoa</taxon>
        <taxon>Arthropoda</taxon>
        <taxon>Chelicerata</taxon>
        <taxon>Merostomata</taxon>
        <taxon>Xiphosura</taxon>
        <taxon>Limulidae</taxon>
        <taxon>Limulus</taxon>
    </lineage>
</organism>
<evidence type="ECO:0000313" key="1">
    <source>
        <dbReference type="Proteomes" id="UP000694941"/>
    </source>
</evidence>
<proteinExistence type="predicted"/>
<evidence type="ECO:0000313" key="2">
    <source>
        <dbReference type="RefSeq" id="XP_022235904.1"/>
    </source>
</evidence>
<gene>
    <name evidence="2" type="primary">LOC111083580</name>
</gene>
<reference evidence="2" key="1">
    <citation type="submission" date="2025-08" db="UniProtKB">
        <authorList>
            <consortium name="RefSeq"/>
        </authorList>
    </citation>
    <scope>IDENTIFICATION</scope>
    <source>
        <tissue evidence="2">Muscle</tissue>
    </source>
</reference>
<accession>A0ABM1RWZ9</accession>
<feature type="non-terminal residue" evidence="2">
    <location>
        <position position="118"/>
    </location>
</feature>